<dbReference type="CDD" id="cd02440">
    <property type="entry name" value="AdoMet_MTases"/>
    <property type="match status" value="1"/>
</dbReference>
<protein>
    <recommendedName>
        <fullName evidence="3">Methyltransferase</fullName>
        <ecNumber evidence="3">2.1.1.-</ecNumber>
    </recommendedName>
</protein>
<proteinExistence type="inferred from homology"/>
<feature type="domain" description="DNA methylase N-4/N-6" evidence="4">
    <location>
        <begin position="194"/>
        <end position="332"/>
    </location>
</feature>
<dbReference type="SUPFAM" id="SSF53335">
    <property type="entry name" value="S-adenosyl-L-methionine-dependent methyltransferases"/>
    <property type="match status" value="1"/>
</dbReference>
<dbReference type="PRINTS" id="PR00508">
    <property type="entry name" value="S21N4MTFRASE"/>
</dbReference>
<evidence type="ECO:0000256" key="3">
    <source>
        <dbReference type="RuleBase" id="RU362026"/>
    </source>
</evidence>
<dbReference type="EC" id="2.1.1.-" evidence="3"/>
<dbReference type="Proteomes" id="UP000060487">
    <property type="component" value="Unassembled WGS sequence"/>
</dbReference>
<feature type="domain" description="DNA methylase N-4/N-6" evidence="4">
    <location>
        <begin position="77"/>
        <end position="160"/>
    </location>
</feature>
<dbReference type="InterPro" id="IPR002941">
    <property type="entry name" value="DNA_methylase_N4/N6"/>
</dbReference>
<gene>
    <name evidence="5" type="ORF">ASN18_2936</name>
</gene>
<sequence>MAQINLELEKSIIADKKKGLSDKDIGAKFGVTLRAIEKIITKEFGINISSPAALASVTGNRQKTVPAANRIKTLAPKDFEMEKTTVWSFKSRGTWATHNGNYRGNWSPYIPRNVILRYSKDKDLVLDYFCGAGTTGVECKLLSRNFTGIDINPHAIGLANENINFEFHASTTGTNVDFMVGDARTLDNIGNNSIDLICAHPPYADIVQYTHNNEGDLSNCTAEKFLIEIGKTARESYRVLKSHGCCAILIGDMRKNKNVIPLGFRTIERFLNEGFELKDLVIKRQHNCKTTGFWYTNSIKYNFLLLAHEYLAIFKKKEAGHAPTENADQPILTIDKIMDETIPMESTTVWIFNEKNWMAQTLYNLIKRYSSTDKYALFNNNESSALNKNLAIDLTGNNIKKSLVFAKNALSSGGIFAIMCEDIRREDGFIIPTAIHIERLLRAEKGFHIKEIVVVSIENANRTNNKEDLDITHKYILIYKKAD</sequence>
<dbReference type="GO" id="GO:0032259">
    <property type="term" value="P:methylation"/>
    <property type="evidence" value="ECO:0007669"/>
    <property type="project" value="UniProtKB-KW"/>
</dbReference>
<evidence type="ECO:0000256" key="1">
    <source>
        <dbReference type="ARBA" id="ARBA00022603"/>
    </source>
</evidence>
<reference evidence="5 6" key="1">
    <citation type="submission" date="2015-11" db="EMBL/GenBank/DDBJ databases">
        <authorList>
            <person name="Lin W."/>
        </authorList>
    </citation>
    <scope>NUCLEOTIDE SEQUENCE [LARGE SCALE GENOMIC DNA]</scope>
    <source>
        <strain evidence="5 6">HCH-1</strain>
    </source>
</reference>
<keyword evidence="2" id="KW-0808">Transferase</keyword>
<dbReference type="EMBL" id="LNQR01000118">
    <property type="protein sequence ID" value="KWT78209.1"/>
    <property type="molecule type" value="Genomic_DNA"/>
</dbReference>
<keyword evidence="6" id="KW-1185">Reference proteome</keyword>
<dbReference type="GO" id="GO:0008168">
    <property type="term" value="F:methyltransferase activity"/>
    <property type="evidence" value="ECO:0007669"/>
    <property type="project" value="UniProtKB-KW"/>
</dbReference>
<dbReference type="RefSeq" id="WP_085053552.1">
    <property type="nucleotide sequence ID" value="NZ_LNQR01000118.1"/>
</dbReference>
<evidence type="ECO:0000256" key="2">
    <source>
        <dbReference type="ARBA" id="ARBA00022679"/>
    </source>
</evidence>
<keyword evidence="1 5" id="KW-0489">Methyltransferase</keyword>
<evidence type="ECO:0000259" key="4">
    <source>
        <dbReference type="Pfam" id="PF01555"/>
    </source>
</evidence>
<comment type="similarity">
    <text evidence="3">Belongs to the N(4)/N(6)-methyltransferase family.</text>
</comment>
<dbReference type="InterPro" id="IPR029063">
    <property type="entry name" value="SAM-dependent_MTases_sf"/>
</dbReference>
<organism evidence="5 6">
    <name type="scientific">Candidatus Magnetominusculus xianensis</name>
    <dbReference type="NCBI Taxonomy" id="1748249"/>
    <lineage>
        <taxon>Bacteria</taxon>
        <taxon>Pseudomonadati</taxon>
        <taxon>Nitrospirota</taxon>
        <taxon>Nitrospiria</taxon>
        <taxon>Nitrospirales</taxon>
        <taxon>Nitrospiraceae</taxon>
        <taxon>Candidatus Magnetominusculus</taxon>
    </lineage>
</organism>
<dbReference type="Gene3D" id="3.40.50.150">
    <property type="entry name" value="Vaccinia Virus protein VP39"/>
    <property type="match status" value="2"/>
</dbReference>
<dbReference type="Pfam" id="PF01555">
    <property type="entry name" value="N6_N4_Mtase"/>
    <property type="match status" value="2"/>
</dbReference>
<accession>A0ABR5SCT1</accession>
<name>A0ABR5SCT1_9BACT</name>
<evidence type="ECO:0000313" key="5">
    <source>
        <dbReference type="EMBL" id="KWT78209.1"/>
    </source>
</evidence>
<comment type="caution">
    <text evidence="5">The sequence shown here is derived from an EMBL/GenBank/DDBJ whole genome shotgun (WGS) entry which is preliminary data.</text>
</comment>
<dbReference type="InterPro" id="IPR001091">
    <property type="entry name" value="RM_Methyltransferase"/>
</dbReference>
<evidence type="ECO:0000313" key="6">
    <source>
        <dbReference type="Proteomes" id="UP000060487"/>
    </source>
</evidence>